<evidence type="ECO:0000313" key="2">
    <source>
        <dbReference type="Proteomes" id="UP000014321"/>
    </source>
</evidence>
<keyword evidence="2" id="KW-1185">Reference proteome</keyword>
<proteinExistence type="predicted"/>
<accession>R9R4G7</accession>
<reference evidence="1 2" key="1">
    <citation type="journal article" date="2013" name="Virol. J.">
        <title>Whole genome sequencing and comparative genomic analyses of two Vibrio cholerae O139 Bengal-specific Podoviruses to other N4-like phages reveal extensive genetic diversity.</title>
        <authorList>
            <person name="Fouts D.E."/>
            <person name="Klumpp J."/>
            <person name="Bishop-Lilly K.A."/>
            <person name="Rajavel M."/>
            <person name="Willner K.M."/>
            <person name="Butani A."/>
            <person name="Henry M."/>
            <person name="Biswas B."/>
            <person name="Li M."/>
            <person name="Albert M.J."/>
            <person name="Loessner M.J."/>
            <person name="Calendar R."/>
            <person name="Sozhamannan S."/>
        </authorList>
    </citation>
    <scope>NUCLEOTIDE SEQUENCE [LARGE SCALE GENOMIC DNA]</scope>
</reference>
<name>R9R4G7_9CAUD</name>
<organism evidence="1 2">
    <name type="scientific">Vibrio phage VCO139</name>
    <dbReference type="NCBI Taxonomy" id="1283073"/>
    <lineage>
        <taxon>Viruses</taxon>
        <taxon>Duplodnaviria</taxon>
        <taxon>Heunggongvirae</taxon>
        <taxon>Uroviricota</taxon>
        <taxon>Caudoviricetes</taxon>
        <taxon>Schitoviridae</taxon>
        <taxon>Pacinivirus</taxon>
        <taxon>Pacinivirus VCO139</taxon>
    </lineage>
</organism>
<dbReference type="EMBL" id="KC438283">
    <property type="protein sequence ID" value="AGI61904.1"/>
    <property type="molecule type" value="Genomic_DNA"/>
</dbReference>
<protein>
    <submittedName>
        <fullName evidence="1">Uncharacterized protein</fullName>
    </submittedName>
</protein>
<dbReference type="InterPro" id="IPR036056">
    <property type="entry name" value="Fibrinogen-like_C"/>
</dbReference>
<sequence length="79" mass="9248">MVLEPMKLTDTYINNGNVNPKTCIWFRFNSYYLAFPFRSNTAPNQLIVAEGFGYRTWDYWLGDKSILKLTKQKGKELCS</sequence>
<dbReference type="Proteomes" id="UP000014321">
    <property type="component" value="Segment"/>
</dbReference>
<dbReference type="SUPFAM" id="SSF56496">
    <property type="entry name" value="Fibrinogen C-terminal domain-like"/>
    <property type="match status" value="1"/>
</dbReference>
<evidence type="ECO:0000313" key="1">
    <source>
        <dbReference type="EMBL" id="AGI61904.1"/>
    </source>
</evidence>
<gene>
    <name evidence="1" type="ORF">VCO139_0078</name>
</gene>